<evidence type="ECO:0000313" key="1">
    <source>
        <dbReference type="EMBL" id="SBW06019.1"/>
    </source>
</evidence>
<proteinExistence type="predicted"/>
<accession>A0A212K2U3</accession>
<organism evidence="1">
    <name type="scientific">uncultured Eubacteriales bacterium</name>
    <dbReference type="NCBI Taxonomy" id="172733"/>
    <lineage>
        <taxon>Bacteria</taxon>
        <taxon>Bacillati</taxon>
        <taxon>Bacillota</taxon>
        <taxon>Clostridia</taxon>
        <taxon>Eubacteriales</taxon>
        <taxon>environmental samples</taxon>
    </lineage>
</organism>
<name>A0A212K2U3_9FIRM</name>
<dbReference type="EMBL" id="FLUN01000001">
    <property type="protein sequence ID" value="SBW06019.1"/>
    <property type="molecule type" value="Genomic_DNA"/>
</dbReference>
<gene>
    <name evidence="1" type="ORF">KL86CLO1_12106</name>
</gene>
<dbReference type="AlphaFoldDB" id="A0A212K2U3"/>
<protein>
    <submittedName>
        <fullName evidence="1">Uncharacterized protein</fullName>
    </submittedName>
</protein>
<sequence length="36" mass="4150">MKLLFRYAMLIVPDREKKINQAKGDVKNMIAKAVSE</sequence>
<reference evidence="1" key="1">
    <citation type="submission" date="2016-04" db="EMBL/GenBank/DDBJ databases">
        <authorList>
            <person name="Evans L.H."/>
            <person name="Alamgir A."/>
            <person name="Owens N."/>
            <person name="Weber N.D."/>
            <person name="Virtaneva K."/>
            <person name="Barbian K."/>
            <person name="Babar A."/>
            <person name="Rosenke K."/>
        </authorList>
    </citation>
    <scope>NUCLEOTIDE SEQUENCE</scope>
    <source>
        <strain evidence="1">86</strain>
    </source>
</reference>